<dbReference type="GO" id="GO:0006269">
    <property type="term" value="P:DNA replication, synthesis of primer"/>
    <property type="evidence" value="ECO:0007669"/>
    <property type="project" value="UniProtKB-KW"/>
</dbReference>
<dbReference type="Pfam" id="PF12796">
    <property type="entry name" value="Ank_2"/>
    <property type="match status" value="1"/>
</dbReference>
<dbReference type="CDD" id="cd00102">
    <property type="entry name" value="IPT"/>
    <property type="match status" value="1"/>
</dbReference>
<keyword evidence="19" id="KW-0539">Nucleus</keyword>
<dbReference type="InterPro" id="IPR002110">
    <property type="entry name" value="Ankyrin_rpt"/>
</dbReference>
<evidence type="ECO:0000313" key="24">
    <source>
        <dbReference type="Proteomes" id="UP000516314"/>
    </source>
</evidence>
<dbReference type="InterPro" id="IPR005559">
    <property type="entry name" value="CG-1_dom"/>
</dbReference>
<dbReference type="GO" id="GO:0046872">
    <property type="term" value="F:metal ion binding"/>
    <property type="evidence" value="ECO:0007669"/>
    <property type="project" value="UniProtKB-KW"/>
</dbReference>
<name>A0A7G2E748_ARATH</name>
<gene>
    <name evidence="23" type="ORF">AT9943_LOCUS4850</name>
</gene>
<dbReference type="SUPFAM" id="SSF52540">
    <property type="entry name" value="P-loop containing nucleoside triphosphate hydrolases"/>
    <property type="match status" value="1"/>
</dbReference>
<dbReference type="SMART" id="SM00015">
    <property type="entry name" value="IQ"/>
    <property type="match status" value="3"/>
</dbReference>
<dbReference type="PANTHER" id="PTHR23335:SF1">
    <property type="entry name" value="CALMODULIN-BINDING TRANSCRIPTION ACTIVATOR, ISOFORM F"/>
    <property type="match status" value="1"/>
</dbReference>
<sequence>MEVIRSQKRTVSNDVVSTPTLPLYLTAPHMEVRLEEFELFAIDRLRVLKGVSDGLARARNPNEMDDLVETLWKEHMRLSNVSEMINKDIISHFVLRLVYCRSDELKKWFLSMETALFRHRFRLKKIEEQRAIVGEFGLPYKAVIGAELESLKERLGLVARSHGQISSDVENIYYKVPFEEVPDLVASRRVLLQKGFAFVAGTQLVSLVVTQFRSHLSKALILTNRKWTTTIREREKDRLTPIVEALSTSYLGPDYSQSNEYADISLKDIDQVSKSSFPLCMRHLFEKLREDHHLKHGGRMQLGLFLKGVGLKLDDALAFWREEFTKKVGSERFDKEYAYAIRHNYGKEGKRTDYTPYACSKIITSAPGAGDHHGCPYRHFSEDNLKAALSRMGLSSRGMEDVMDKVRNRHYQLACTLTFEAVYGTSCDTGINHPNQYFEESQKILKSKSPAAPIDLLYFNSSPVVMQSEYEISTLYQEAHSRWLKPPEVLFILQNHESLTLTNTAPQRPTSGSLLLFNKRVLKFFRKDGHQWRRKRDGRAIAEAHERLKVGNAEALNCYYAHGEQDPTFRRRIYWMLDPEYEHIVLVHYRDVSEREEGQQTGGQVYQFAPILSTQNVSYNQYIGDSSDIYQQSSTSPGVAEVNSNLEGSASSSEFGQALKMLKEQLSIGDEHVNSVDPHYIQPESLDSLQFLEYSDIDHLAQPTTVYQRPENNKLERCYGGNFGAQYSAKNDSNKLERCYGGYVGGAEYHSSNLMLVKNGSGPSGGTGGSGDQGSESWKDVLEACEASIPLNSEGSTPSSAKGLLAGLQEDSNWSYSNQVDQSTFLLPQDLGSFQLPASYSALVAPENNGEYCGMMEDGMKIGLPFEQEMRVTGAHNQKFTIQDISPDWGYANETTKVIIIGSFLCDPTESTWSCMFGNAQVPFEIIKEGVIRCEAPQCGPGKVNLCITSGDGLLCSEIREFEYREKPDTCCPKCSEPQTSDMSTSPNELILLVRFVQTLLSDRSSERKSNLESGNDKLLTKLKADDDQWRHVIGTIIDGSASSTSTVDWLLQELLKDKLDTWLSSRSCDEDYITCSLSKQEQGIIHMVAGLGFEWAFYPILAHGVNVDFRDIKGWSALHWAAQFGSEKMVAALIASGASAGAVTDPSRQDPNGKTAASIAASNGHKGLAGYLSEVALTNHLSSLTLEETENSKDTAQVQTEKTLNSISEQSPSGNEDQVSLKDTLAAVRNAAQAAARIQAAFRAHSFRKRKQREAALVACLQEYGMYCEDIEGISAMSKLTFGKGRNYNSAALSIQKNFRGYKDRKCFLELRQKVVKIQAHVRGYQIRKNYKVICWAVRILDKVVLRWRRKGVGLRGFRQDVESTEDSEDEDILKVFRKQKVDVAVNEAFSRVLSMSNSPEARQQYHRVLKRYCQTKAELGKTETLVGEDDDGLFDIADMEYDTLFSLP</sequence>
<evidence type="ECO:0000256" key="8">
    <source>
        <dbReference type="ARBA" id="ARBA00022737"/>
    </source>
</evidence>
<dbReference type="InterPro" id="IPR014756">
    <property type="entry name" value="Ig_E-set"/>
</dbReference>
<evidence type="ECO:0000256" key="1">
    <source>
        <dbReference type="ARBA" id="ARBA00001966"/>
    </source>
</evidence>
<keyword evidence="4" id="KW-0004">4Fe-4S</keyword>
<dbReference type="SUPFAM" id="SSF48403">
    <property type="entry name" value="Ankyrin repeat"/>
    <property type="match status" value="1"/>
</dbReference>
<feature type="repeat" description="ANK" evidence="20">
    <location>
        <begin position="1114"/>
        <end position="1146"/>
    </location>
</feature>
<dbReference type="SMART" id="SM01076">
    <property type="entry name" value="CG-1"/>
    <property type="match status" value="1"/>
</dbReference>
<dbReference type="PROSITE" id="PS50088">
    <property type="entry name" value="ANK_REPEAT"/>
    <property type="match status" value="1"/>
</dbReference>
<evidence type="ECO:0000313" key="23">
    <source>
        <dbReference type="EMBL" id="CAD5316531.1"/>
    </source>
</evidence>
<dbReference type="Pfam" id="PF01833">
    <property type="entry name" value="TIG"/>
    <property type="match status" value="1"/>
</dbReference>
<dbReference type="InterPro" id="IPR000048">
    <property type="entry name" value="IQ_motif_EF-hand-BS"/>
</dbReference>
<dbReference type="PROSITE" id="PS51437">
    <property type="entry name" value="CG_1"/>
    <property type="match status" value="1"/>
</dbReference>
<protein>
    <submittedName>
        <fullName evidence="23">(thale cress) hypothetical protein</fullName>
    </submittedName>
</protein>
<dbReference type="Gene3D" id="1.20.930.80">
    <property type="match status" value="1"/>
</dbReference>
<evidence type="ECO:0000256" key="16">
    <source>
        <dbReference type="ARBA" id="ARBA00023125"/>
    </source>
</evidence>
<evidence type="ECO:0000256" key="2">
    <source>
        <dbReference type="ARBA" id="ARBA00004123"/>
    </source>
</evidence>
<evidence type="ECO:0000256" key="14">
    <source>
        <dbReference type="ARBA" id="ARBA00023016"/>
    </source>
</evidence>
<evidence type="ECO:0000256" key="19">
    <source>
        <dbReference type="ARBA" id="ARBA00023242"/>
    </source>
</evidence>
<keyword evidence="17" id="KW-0010">Activator</keyword>
<evidence type="ECO:0000256" key="5">
    <source>
        <dbReference type="ARBA" id="ARBA00022515"/>
    </source>
</evidence>
<evidence type="ECO:0000256" key="10">
    <source>
        <dbReference type="ARBA" id="ARBA00022860"/>
    </source>
</evidence>
<evidence type="ECO:0000256" key="11">
    <source>
        <dbReference type="ARBA" id="ARBA00023004"/>
    </source>
</evidence>
<keyword evidence="12" id="KW-0411">Iron-sulfur</keyword>
<evidence type="ECO:0000256" key="17">
    <source>
        <dbReference type="ARBA" id="ARBA00023159"/>
    </source>
</evidence>
<evidence type="ECO:0000256" key="4">
    <source>
        <dbReference type="ARBA" id="ARBA00022485"/>
    </source>
</evidence>
<evidence type="ECO:0000256" key="20">
    <source>
        <dbReference type="PROSITE-ProRule" id="PRU00023"/>
    </source>
</evidence>
<evidence type="ECO:0000259" key="22">
    <source>
        <dbReference type="PROSITE" id="PS51437"/>
    </source>
</evidence>
<dbReference type="InterPro" id="IPR058560">
    <property type="entry name" value="DNA_primase_C"/>
</dbReference>
<keyword evidence="14" id="KW-0346">Stress response</keyword>
<proteinExistence type="inferred from homology"/>
<comment type="similarity">
    <text evidence="3">Belongs to the CAMTA family.</text>
</comment>
<dbReference type="FunFam" id="1.25.40.20:FF:000411">
    <property type="entry name" value="Calmodulin-binding transcription activator 4 isoform A"/>
    <property type="match status" value="1"/>
</dbReference>
<feature type="compositionally biased region" description="Polar residues" evidence="21">
    <location>
        <begin position="1195"/>
        <end position="1219"/>
    </location>
</feature>
<dbReference type="Pfam" id="PF00612">
    <property type="entry name" value="IQ"/>
    <property type="match status" value="2"/>
</dbReference>
<dbReference type="EMBL" id="LR881466">
    <property type="protein sequence ID" value="CAD5316531.1"/>
    <property type="molecule type" value="Genomic_DNA"/>
</dbReference>
<dbReference type="Proteomes" id="UP000516314">
    <property type="component" value="Chromosome 1"/>
</dbReference>
<dbReference type="FunFam" id="1.20.930.80:FF:000002">
    <property type="entry name" value="DNA primase large subunit"/>
    <property type="match status" value="1"/>
</dbReference>
<keyword evidence="10" id="KW-0112">Calmodulin-binding</keyword>
<feature type="region of interest" description="Disordered" evidence="21">
    <location>
        <begin position="758"/>
        <end position="777"/>
    </location>
</feature>
<dbReference type="Gene3D" id="2.60.40.10">
    <property type="entry name" value="Immunoglobulins"/>
    <property type="match status" value="1"/>
</dbReference>
<keyword evidence="15 20" id="KW-0040">ANK repeat</keyword>
<keyword evidence="9" id="KW-0106">Calcium</keyword>
<keyword evidence="7" id="KW-0479">Metal-binding</keyword>
<evidence type="ECO:0000256" key="15">
    <source>
        <dbReference type="ARBA" id="ARBA00023043"/>
    </source>
</evidence>
<keyword evidence="18" id="KW-0804">Transcription</keyword>
<dbReference type="SMART" id="SM00248">
    <property type="entry name" value="ANK"/>
    <property type="match status" value="2"/>
</dbReference>
<keyword evidence="16" id="KW-0238">DNA-binding</keyword>
<accession>A0A7G2E748</accession>
<dbReference type="Gene3D" id="1.25.40.20">
    <property type="entry name" value="Ankyrin repeat-containing domain"/>
    <property type="match status" value="1"/>
</dbReference>
<comment type="cofactor">
    <cofactor evidence="1">
        <name>[4Fe-4S] cluster</name>
        <dbReference type="ChEBI" id="CHEBI:49883"/>
    </cofactor>
</comment>
<evidence type="ECO:0000256" key="7">
    <source>
        <dbReference type="ARBA" id="ARBA00022723"/>
    </source>
</evidence>
<feature type="domain" description="CG-1" evidence="22">
    <location>
        <begin position="472"/>
        <end position="598"/>
    </location>
</feature>
<dbReference type="PROSITE" id="PS50096">
    <property type="entry name" value="IQ"/>
    <property type="match status" value="3"/>
</dbReference>
<dbReference type="InterPro" id="IPR027417">
    <property type="entry name" value="P-loop_NTPase"/>
</dbReference>
<evidence type="ECO:0000256" key="9">
    <source>
        <dbReference type="ARBA" id="ARBA00022837"/>
    </source>
</evidence>
<evidence type="ECO:0000256" key="18">
    <source>
        <dbReference type="ARBA" id="ARBA00023163"/>
    </source>
</evidence>
<dbReference type="Pfam" id="PF03859">
    <property type="entry name" value="CG-1"/>
    <property type="match status" value="1"/>
</dbReference>
<dbReference type="GO" id="GO:0003677">
    <property type="term" value="F:DNA binding"/>
    <property type="evidence" value="ECO:0007669"/>
    <property type="project" value="UniProtKB-KW"/>
</dbReference>
<evidence type="ECO:0000256" key="21">
    <source>
        <dbReference type="SAM" id="MobiDB-lite"/>
    </source>
</evidence>
<keyword evidence="11" id="KW-0408">Iron</keyword>
<dbReference type="GO" id="GO:0005634">
    <property type="term" value="C:nucleus"/>
    <property type="evidence" value="ECO:0007669"/>
    <property type="project" value="UniProtKB-SubCell"/>
</dbReference>
<comment type="subcellular location">
    <subcellularLocation>
        <location evidence="2">Nucleus</location>
    </subcellularLocation>
</comment>
<evidence type="ECO:0000256" key="3">
    <source>
        <dbReference type="ARBA" id="ARBA00008267"/>
    </source>
</evidence>
<dbReference type="Pfam" id="PF04104">
    <property type="entry name" value="DNA_primase_lrg"/>
    <property type="match status" value="1"/>
</dbReference>
<evidence type="ECO:0000256" key="12">
    <source>
        <dbReference type="ARBA" id="ARBA00023014"/>
    </source>
</evidence>
<feature type="compositionally biased region" description="Gly residues" evidence="21">
    <location>
        <begin position="762"/>
        <end position="772"/>
    </location>
</feature>
<dbReference type="PANTHER" id="PTHR23335">
    <property type="entry name" value="CALMODULIN-BINDING TRANSCRIPTION ACTIVATOR CAMTA"/>
    <property type="match status" value="1"/>
</dbReference>
<keyword evidence="5" id="KW-0639">Primosome</keyword>
<dbReference type="Pfam" id="PF26466">
    <property type="entry name" value="DNA_primase_lrg_N"/>
    <property type="match status" value="1"/>
</dbReference>
<dbReference type="InterPro" id="IPR016558">
    <property type="entry name" value="DNA_primase_lsu_euk"/>
</dbReference>
<dbReference type="GO" id="GO:0051539">
    <property type="term" value="F:4 iron, 4 sulfur cluster binding"/>
    <property type="evidence" value="ECO:0007669"/>
    <property type="project" value="UniProtKB-KW"/>
</dbReference>
<dbReference type="GO" id="GO:0005516">
    <property type="term" value="F:calmodulin binding"/>
    <property type="evidence" value="ECO:0007669"/>
    <property type="project" value="UniProtKB-KW"/>
</dbReference>
<dbReference type="Gene3D" id="1.20.5.190">
    <property type="match status" value="1"/>
</dbReference>
<dbReference type="GO" id="GO:0006355">
    <property type="term" value="P:regulation of DNA-templated transcription"/>
    <property type="evidence" value="ECO:0007669"/>
    <property type="project" value="UniProtKB-ARBA"/>
</dbReference>
<organism evidence="23 24">
    <name type="scientific">Arabidopsis thaliana</name>
    <name type="common">Mouse-ear cress</name>
    <dbReference type="NCBI Taxonomy" id="3702"/>
    <lineage>
        <taxon>Eukaryota</taxon>
        <taxon>Viridiplantae</taxon>
        <taxon>Streptophyta</taxon>
        <taxon>Embryophyta</taxon>
        <taxon>Tracheophyta</taxon>
        <taxon>Spermatophyta</taxon>
        <taxon>Magnoliopsida</taxon>
        <taxon>eudicotyledons</taxon>
        <taxon>Gunneridae</taxon>
        <taxon>Pentapetalae</taxon>
        <taxon>rosids</taxon>
        <taxon>malvids</taxon>
        <taxon>Brassicales</taxon>
        <taxon>Brassicaceae</taxon>
        <taxon>Camelineae</taxon>
        <taxon>Arabidopsis</taxon>
    </lineage>
</organism>
<evidence type="ECO:0000256" key="6">
    <source>
        <dbReference type="ARBA" id="ARBA00022705"/>
    </source>
</evidence>
<dbReference type="InterPro" id="IPR036770">
    <property type="entry name" value="Ankyrin_rpt-contain_sf"/>
</dbReference>
<dbReference type="FunFam" id="1.20.5.190:FF:000003">
    <property type="entry name" value="Calmodulin-binding transcription activator 2"/>
    <property type="match status" value="1"/>
</dbReference>
<keyword evidence="6" id="KW-0235">DNA replication</keyword>
<dbReference type="SUPFAM" id="SSF81296">
    <property type="entry name" value="E set domains"/>
    <property type="match status" value="1"/>
</dbReference>
<reference evidence="23 24" key="1">
    <citation type="submission" date="2020-09" db="EMBL/GenBank/DDBJ databases">
        <authorList>
            <person name="Ashkenazy H."/>
        </authorList>
    </citation>
    <scope>NUCLEOTIDE SEQUENCE [LARGE SCALE GENOMIC DNA]</scope>
    <source>
        <strain evidence="24">cv. Cdm-0</strain>
    </source>
</reference>
<keyword evidence="8" id="KW-0677">Repeat</keyword>
<keyword evidence="13" id="KW-0805">Transcription regulation</keyword>
<feature type="region of interest" description="Disordered" evidence="21">
    <location>
        <begin position="1188"/>
        <end position="1220"/>
    </location>
</feature>
<evidence type="ECO:0000256" key="13">
    <source>
        <dbReference type="ARBA" id="ARBA00023015"/>
    </source>
</evidence>
<dbReference type="InterPro" id="IPR013783">
    <property type="entry name" value="Ig-like_fold"/>
</dbReference>
<dbReference type="CDD" id="cd07322">
    <property type="entry name" value="PriL_PriS_Eukaryotic"/>
    <property type="match status" value="1"/>
</dbReference>
<dbReference type="PROSITE" id="PS50297">
    <property type="entry name" value="ANK_REP_REGION"/>
    <property type="match status" value="1"/>
</dbReference>
<dbReference type="InterPro" id="IPR002909">
    <property type="entry name" value="IPT_dom"/>
</dbReference>